<dbReference type="OrthoDB" id="9777124at2"/>
<dbReference type="STRING" id="83401.SAMN05421742_101607"/>
<dbReference type="GO" id="GO:0005886">
    <property type="term" value="C:plasma membrane"/>
    <property type="evidence" value="ECO:0007669"/>
    <property type="project" value="UniProtKB-SubCell"/>
</dbReference>
<keyword evidence="5 10" id="KW-1133">Transmembrane helix</keyword>
<dbReference type="RefSeq" id="WP_092615141.1">
    <property type="nucleotide sequence ID" value="NZ_FNCV01000001.1"/>
</dbReference>
<gene>
    <name evidence="10" type="primary">plsY</name>
    <name evidence="11" type="ORF">SAMN05421742_101607</name>
</gene>
<feature type="transmembrane region" description="Helical" evidence="10">
    <location>
        <begin position="60"/>
        <end position="82"/>
    </location>
</feature>
<feature type="transmembrane region" description="Helical" evidence="10">
    <location>
        <begin position="94"/>
        <end position="116"/>
    </location>
</feature>
<proteinExistence type="inferred from homology"/>
<keyword evidence="4 10" id="KW-0812">Transmembrane</keyword>
<dbReference type="InterPro" id="IPR003811">
    <property type="entry name" value="G3P_acylTferase_PlsY"/>
</dbReference>
<dbReference type="PANTHER" id="PTHR30309">
    <property type="entry name" value="INNER MEMBRANE PROTEIN YGIH"/>
    <property type="match status" value="1"/>
</dbReference>
<evidence type="ECO:0000256" key="7">
    <source>
        <dbReference type="ARBA" id="ARBA00023136"/>
    </source>
</evidence>
<feature type="transmembrane region" description="Helical" evidence="10">
    <location>
        <begin position="169"/>
        <end position="192"/>
    </location>
</feature>
<dbReference type="HAMAP" id="MF_01043">
    <property type="entry name" value="PlsY"/>
    <property type="match status" value="1"/>
</dbReference>
<dbReference type="Proteomes" id="UP000217076">
    <property type="component" value="Unassembled WGS sequence"/>
</dbReference>
<evidence type="ECO:0000256" key="9">
    <source>
        <dbReference type="ARBA" id="ARBA00023264"/>
    </source>
</evidence>
<comment type="subcellular location">
    <subcellularLocation>
        <location evidence="10">Cell membrane</location>
        <topology evidence="10">Multi-pass membrane protein</topology>
    </subcellularLocation>
</comment>
<name>A0A1G7VBJ2_9PROT</name>
<accession>A0A1G7VBJ2</accession>
<comment type="pathway">
    <text evidence="10">Lipid metabolism; phospholipid metabolism.</text>
</comment>
<dbReference type="GO" id="GO:0043772">
    <property type="term" value="F:acyl-phosphate glycerol-3-phosphate acyltransferase activity"/>
    <property type="evidence" value="ECO:0007669"/>
    <property type="project" value="UniProtKB-UniRule"/>
</dbReference>
<keyword evidence="8 10" id="KW-0594">Phospholipid biosynthesis</keyword>
<dbReference type="EMBL" id="FNCV01000001">
    <property type="protein sequence ID" value="SDG57176.1"/>
    <property type="molecule type" value="Genomic_DNA"/>
</dbReference>
<reference evidence="12" key="1">
    <citation type="submission" date="2016-10" db="EMBL/GenBank/DDBJ databases">
        <authorList>
            <person name="Varghese N."/>
            <person name="Submissions S."/>
        </authorList>
    </citation>
    <scope>NUCLEOTIDE SEQUENCE [LARGE SCALE GENOMIC DNA]</scope>
    <source>
        <strain evidence="12">930I</strain>
    </source>
</reference>
<dbReference type="UniPathway" id="UPA00085"/>
<evidence type="ECO:0000313" key="12">
    <source>
        <dbReference type="Proteomes" id="UP000217076"/>
    </source>
</evidence>
<comment type="subunit">
    <text evidence="10">Probably interacts with PlsX.</text>
</comment>
<keyword evidence="1 10" id="KW-1003">Cell membrane</keyword>
<evidence type="ECO:0000256" key="3">
    <source>
        <dbReference type="ARBA" id="ARBA00022679"/>
    </source>
</evidence>
<evidence type="ECO:0000256" key="4">
    <source>
        <dbReference type="ARBA" id="ARBA00022692"/>
    </source>
</evidence>
<sequence>MDAHDNLFALAALMAQGGYVLGAIPFGLVLCFLAGAGDIRKIGSGNIGATNVLRTGRKGLALATLILDSSKGAIAVLVAHMTVNHLGADSAGPVATVGPLIAGAAAVIGHNYSFILGFKGGKGVATTLGVLLATAWPVGVAACLTWLVVAGVFRMSSLSALTALGLAPAFALLLADPLHAGVYLALALMAFYRHLDNIGRLVRGEEPRMGAKKAA</sequence>
<dbReference type="EC" id="2.3.1.275" evidence="10"/>
<feature type="transmembrane region" description="Helical" evidence="10">
    <location>
        <begin position="128"/>
        <end position="149"/>
    </location>
</feature>
<evidence type="ECO:0000256" key="1">
    <source>
        <dbReference type="ARBA" id="ARBA00022475"/>
    </source>
</evidence>
<comment type="similarity">
    <text evidence="10">Belongs to the PlsY family.</text>
</comment>
<keyword evidence="11" id="KW-0012">Acyltransferase</keyword>
<keyword evidence="2 10" id="KW-0444">Lipid biosynthesis</keyword>
<evidence type="ECO:0000256" key="10">
    <source>
        <dbReference type="HAMAP-Rule" id="MF_01043"/>
    </source>
</evidence>
<feature type="transmembrane region" description="Helical" evidence="10">
    <location>
        <begin position="20"/>
        <end position="39"/>
    </location>
</feature>
<comment type="catalytic activity">
    <reaction evidence="10">
        <text>an acyl phosphate + sn-glycerol 3-phosphate = a 1-acyl-sn-glycero-3-phosphate + phosphate</text>
        <dbReference type="Rhea" id="RHEA:34075"/>
        <dbReference type="ChEBI" id="CHEBI:43474"/>
        <dbReference type="ChEBI" id="CHEBI:57597"/>
        <dbReference type="ChEBI" id="CHEBI:57970"/>
        <dbReference type="ChEBI" id="CHEBI:59918"/>
        <dbReference type="EC" id="2.3.1.275"/>
    </reaction>
</comment>
<evidence type="ECO:0000313" key="11">
    <source>
        <dbReference type="EMBL" id="SDG57176.1"/>
    </source>
</evidence>
<evidence type="ECO:0000256" key="5">
    <source>
        <dbReference type="ARBA" id="ARBA00022989"/>
    </source>
</evidence>
<dbReference type="Pfam" id="PF02660">
    <property type="entry name" value="G3P_acyltransf"/>
    <property type="match status" value="1"/>
</dbReference>
<dbReference type="PANTHER" id="PTHR30309:SF0">
    <property type="entry name" value="GLYCEROL-3-PHOSPHATE ACYLTRANSFERASE-RELATED"/>
    <property type="match status" value="1"/>
</dbReference>
<keyword evidence="9 10" id="KW-1208">Phospholipid metabolism</keyword>
<comment type="function">
    <text evidence="10">Catalyzes the transfer of an acyl group from acyl-phosphate (acyl-PO(4)) to glycerol-3-phosphate (G3P) to form lysophosphatidic acid (LPA). This enzyme utilizes acyl-phosphate as fatty acyl donor, but not acyl-CoA or acyl-ACP.</text>
</comment>
<organism evidence="11 12">
    <name type="scientific">Roseospirillum parvum</name>
    <dbReference type="NCBI Taxonomy" id="83401"/>
    <lineage>
        <taxon>Bacteria</taxon>
        <taxon>Pseudomonadati</taxon>
        <taxon>Pseudomonadota</taxon>
        <taxon>Alphaproteobacteria</taxon>
        <taxon>Rhodospirillales</taxon>
        <taxon>Rhodospirillaceae</taxon>
        <taxon>Roseospirillum</taxon>
    </lineage>
</organism>
<evidence type="ECO:0000256" key="2">
    <source>
        <dbReference type="ARBA" id="ARBA00022516"/>
    </source>
</evidence>
<dbReference type="GO" id="GO:0008654">
    <property type="term" value="P:phospholipid biosynthetic process"/>
    <property type="evidence" value="ECO:0007669"/>
    <property type="project" value="UniProtKB-UniRule"/>
</dbReference>
<evidence type="ECO:0000256" key="8">
    <source>
        <dbReference type="ARBA" id="ARBA00023209"/>
    </source>
</evidence>
<dbReference type="AlphaFoldDB" id="A0A1G7VBJ2"/>
<keyword evidence="6 10" id="KW-0443">Lipid metabolism</keyword>
<dbReference type="NCBIfam" id="TIGR00023">
    <property type="entry name" value="glycerol-3-phosphate 1-O-acyltransferase PlsY"/>
    <property type="match status" value="1"/>
</dbReference>
<protein>
    <recommendedName>
        <fullName evidence="10">Glycerol-3-phosphate acyltransferase</fullName>
    </recommendedName>
    <alternativeName>
        <fullName evidence="10">Acyl-PO4 G3P acyltransferase</fullName>
    </alternativeName>
    <alternativeName>
        <fullName evidence="10">Acyl-phosphate--glycerol-3-phosphate acyltransferase</fullName>
    </alternativeName>
    <alternativeName>
        <fullName evidence="10">G3P acyltransferase</fullName>
        <shortName evidence="10">GPAT</shortName>
        <ecNumber evidence="10">2.3.1.275</ecNumber>
    </alternativeName>
    <alternativeName>
        <fullName evidence="10">Lysophosphatidic acid synthase</fullName>
        <shortName evidence="10">LPA synthase</shortName>
    </alternativeName>
</protein>
<keyword evidence="12" id="KW-1185">Reference proteome</keyword>
<dbReference type="SMART" id="SM01207">
    <property type="entry name" value="G3P_acyltransf"/>
    <property type="match status" value="1"/>
</dbReference>
<evidence type="ECO:0000256" key="6">
    <source>
        <dbReference type="ARBA" id="ARBA00023098"/>
    </source>
</evidence>
<keyword evidence="3 10" id="KW-0808">Transferase</keyword>
<keyword evidence="7 10" id="KW-0472">Membrane</keyword>